<dbReference type="EnsemblPlants" id="LPERR08G15290.1">
    <property type="protein sequence ID" value="LPERR08G15290.1"/>
    <property type="gene ID" value="LPERR08G15290"/>
</dbReference>
<keyword evidence="5" id="KW-0812">Transmembrane</keyword>
<dbReference type="STRING" id="77586.A0A0D9X910"/>
<keyword evidence="2" id="KW-0186">Copper</keyword>
<evidence type="ECO:0000259" key="7">
    <source>
        <dbReference type="PROSITE" id="PS51485"/>
    </source>
</evidence>
<dbReference type="InterPro" id="IPR008972">
    <property type="entry name" value="Cupredoxin"/>
</dbReference>
<proteinExistence type="predicted"/>
<accession>A0A0D9X910</accession>
<keyword evidence="3" id="KW-1015">Disulfide bond</keyword>
<dbReference type="InterPro" id="IPR039391">
    <property type="entry name" value="Phytocyanin-like"/>
</dbReference>
<feature type="chain" id="PRO_5002350099" description="Phytocyanin domain-containing protein" evidence="6">
    <location>
        <begin position="23"/>
        <end position="370"/>
    </location>
</feature>
<dbReference type="InterPro" id="IPR003245">
    <property type="entry name" value="Phytocyanin_dom"/>
</dbReference>
<dbReference type="InterPro" id="IPR028871">
    <property type="entry name" value="BlueCu_1_BS"/>
</dbReference>
<dbReference type="SUPFAM" id="SSF49503">
    <property type="entry name" value="Cupredoxins"/>
    <property type="match status" value="2"/>
</dbReference>
<dbReference type="AlphaFoldDB" id="A0A0D9X910"/>
<feature type="signal peptide" evidence="6">
    <location>
        <begin position="1"/>
        <end position="22"/>
    </location>
</feature>
<evidence type="ECO:0000313" key="9">
    <source>
        <dbReference type="Proteomes" id="UP000032180"/>
    </source>
</evidence>
<dbReference type="FunFam" id="2.60.40.420:FF:000034">
    <property type="entry name" value="Cupredoxin superfamily protein"/>
    <property type="match status" value="1"/>
</dbReference>
<feature type="domain" description="Phytocyanin" evidence="7">
    <location>
        <begin position="230"/>
        <end position="324"/>
    </location>
</feature>
<dbReference type="CDD" id="cd04216">
    <property type="entry name" value="Phytocyanin"/>
    <property type="match status" value="2"/>
</dbReference>
<feature type="domain" description="Phytocyanin" evidence="7">
    <location>
        <begin position="25"/>
        <end position="124"/>
    </location>
</feature>
<keyword evidence="9" id="KW-1185">Reference proteome</keyword>
<dbReference type="PANTHER" id="PTHR33021">
    <property type="entry name" value="BLUE COPPER PROTEIN"/>
    <property type="match status" value="1"/>
</dbReference>
<reference evidence="8" key="3">
    <citation type="submission" date="2015-04" db="UniProtKB">
        <authorList>
            <consortium name="EnsemblPlants"/>
        </authorList>
    </citation>
    <scope>IDENTIFICATION</scope>
</reference>
<feature type="transmembrane region" description="Helical" evidence="5">
    <location>
        <begin position="207"/>
        <end position="228"/>
    </location>
</feature>
<dbReference type="Gramene" id="LPERR08G15290.1">
    <property type="protein sequence ID" value="LPERR08G15290.1"/>
    <property type="gene ID" value="LPERR08G15290"/>
</dbReference>
<evidence type="ECO:0000313" key="8">
    <source>
        <dbReference type="EnsemblPlants" id="LPERR08G15290.1"/>
    </source>
</evidence>
<dbReference type="GO" id="GO:0046872">
    <property type="term" value="F:metal ion binding"/>
    <property type="evidence" value="ECO:0007669"/>
    <property type="project" value="UniProtKB-KW"/>
</dbReference>
<keyword evidence="1" id="KW-0479">Metal-binding</keyword>
<name>A0A0D9X910_9ORYZ</name>
<dbReference type="PROSITE" id="PS51485">
    <property type="entry name" value="PHYTOCYANIN"/>
    <property type="match status" value="2"/>
</dbReference>
<evidence type="ECO:0000256" key="6">
    <source>
        <dbReference type="SAM" id="SignalP"/>
    </source>
</evidence>
<dbReference type="GO" id="GO:0009055">
    <property type="term" value="F:electron transfer activity"/>
    <property type="evidence" value="ECO:0007669"/>
    <property type="project" value="InterPro"/>
</dbReference>
<keyword evidence="5" id="KW-1133">Transmembrane helix</keyword>
<organism evidence="8 9">
    <name type="scientific">Leersia perrieri</name>
    <dbReference type="NCBI Taxonomy" id="77586"/>
    <lineage>
        <taxon>Eukaryota</taxon>
        <taxon>Viridiplantae</taxon>
        <taxon>Streptophyta</taxon>
        <taxon>Embryophyta</taxon>
        <taxon>Tracheophyta</taxon>
        <taxon>Spermatophyta</taxon>
        <taxon>Magnoliopsida</taxon>
        <taxon>Liliopsida</taxon>
        <taxon>Poales</taxon>
        <taxon>Poaceae</taxon>
        <taxon>BOP clade</taxon>
        <taxon>Oryzoideae</taxon>
        <taxon>Oryzeae</taxon>
        <taxon>Oryzinae</taxon>
        <taxon>Leersia</taxon>
    </lineage>
</organism>
<dbReference type="Pfam" id="PF02298">
    <property type="entry name" value="Cu_bind_like"/>
    <property type="match status" value="2"/>
</dbReference>
<sequence>MASPSALIAMLVVVGCAAAASAMEMNFYVGDAKGWTTGVNYTAWAIGKQFEANDTLIFRQPGRDHTVTEVTKSEYDACAVSGNPIFDGRALLVTISLSPGTQYFICTVGNHCASGMKLAVTVSNSSDAPRAQPWFPPRGSSTPTGAASARLHSGGVVVAAAIGVIVFEPSANQRYLSLSQGIRFDFGVLVMIEELAMRDKNLVRSTMASYSVMIMLLLVVGCAMVASAETEFRVGDEKGWTTGVDYAAWANGKNFAANDTLREEHTVIEVRKSDYDACAGSGTPTSDSQAFYKSVSLRPGTHYFICTVSTHCANGMKLAVTVSNSSSGPMFRPSNVPYPYPPPAGSSATRLQVGAFVVATAGIFFKLALF</sequence>
<evidence type="ECO:0000256" key="3">
    <source>
        <dbReference type="ARBA" id="ARBA00023157"/>
    </source>
</evidence>
<reference evidence="8 9" key="1">
    <citation type="submission" date="2012-08" db="EMBL/GenBank/DDBJ databases">
        <title>Oryza genome evolution.</title>
        <authorList>
            <person name="Wing R.A."/>
        </authorList>
    </citation>
    <scope>NUCLEOTIDE SEQUENCE</scope>
</reference>
<reference evidence="9" key="2">
    <citation type="submission" date="2013-12" db="EMBL/GenBank/DDBJ databases">
        <authorList>
            <person name="Yu Y."/>
            <person name="Lee S."/>
            <person name="de Baynast K."/>
            <person name="Wissotski M."/>
            <person name="Liu L."/>
            <person name="Talag J."/>
            <person name="Goicoechea J."/>
            <person name="Angelova A."/>
            <person name="Jetty R."/>
            <person name="Kudrna D."/>
            <person name="Golser W."/>
            <person name="Rivera L."/>
            <person name="Zhang J."/>
            <person name="Wing R."/>
        </authorList>
    </citation>
    <scope>NUCLEOTIDE SEQUENCE</scope>
</reference>
<evidence type="ECO:0000256" key="2">
    <source>
        <dbReference type="ARBA" id="ARBA00023008"/>
    </source>
</evidence>
<keyword evidence="6" id="KW-0732">Signal</keyword>
<dbReference type="PANTHER" id="PTHR33021:SF439">
    <property type="entry name" value="OS09G0469300 PROTEIN"/>
    <property type="match status" value="1"/>
</dbReference>
<dbReference type="GO" id="GO:0005886">
    <property type="term" value="C:plasma membrane"/>
    <property type="evidence" value="ECO:0007669"/>
    <property type="project" value="TreeGrafter"/>
</dbReference>
<dbReference type="Gene3D" id="2.60.40.420">
    <property type="entry name" value="Cupredoxins - blue copper proteins"/>
    <property type="match status" value="2"/>
</dbReference>
<evidence type="ECO:0000256" key="1">
    <source>
        <dbReference type="ARBA" id="ARBA00022723"/>
    </source>
</evidence>
<protein>
    <recommendedName>
        <fullName evidence="7">Phytocyanin domain-containing protein</fullName>
    </recommendedName>
</protein>
<dbReference type="Proteomes" id="UP000032180">
    <property type="component" value="Chromosome 8"/>
</dbReference>
<dbReference type="PROSITE" id="PS00196">
    <property type="entry name" value="COPPER_BLUE"/>
    <property type="match status" value="1"/>
</dbReference>
<evidence type="ECO:0000256" key="5">
    <source>
        <dbReference type="SAM" id="Phobius"/>
    </source>
</evidence>
<keyword evidence="5" id="KW-0472">Membrane</keyword>
<keyword evidence="4" id="KW-0325">Glycoprotein</keyword>
<evidence type="ECO:0000256" key="4">
    <source>
        <dbReference type="ARBA" id="ARBA00023180"/>
    </source>
</evidence>